<evidence type="ECO:0000313" key="1">
    <source>
        <dbReference type="EMBL" id="CAI3978792.1"/>
    </source>
</evidence>
<organism evidence="1">
    <name type="scientific">Cladocopium goreaui</name>
    <dbReference type="NCBI Taxonomy" id="2562237"/>
    <lineage>
        <taxon>Eukaryota</taxon>
        <taxon>Sar</taxon>
        <taxon>Alveolata</taxon>
        <taxon>Dinophyceae</taxon>
        <taxon>Suessiales</taxon>
        <taxon>Symbiodiniaceae</taxon>
        <taxon>Cladocopium</taxon>
    </lineage>
</organism>
<keyword evidence="3" id="KW-1185">Reference proteome</keyword>
<dbReference type="Proteomes" id="UP001152797">
    <property type="component" value="Unassembled WGS sequence"/>
</dbReference>
<dbReference type="EMBL" id="CAMXCT020000436">
    <property type="protein sequence ID" value="CAL1132167.1"/>
    <property type="molecule type" value="Genomic_DNA"/>
</dbReference>
<dbReference type="EMBL" id="CAMXCT030000436">
    <property type="protein sequence ID" value="CAL4766104.1"/>
    <property type="molecule type" value="Genomic_DNA"/>
</dbReference>
<dbReference type="AlphaFoldDB" id="A0A9P1BT21"/>
<sequence length="266" mass="29892">MMQTEEIVQEEAEEDCESGLDEFGWDPMVDDYLEALVEEARDEESQVDWAWISCQFFETLEPTQDQIHAALERFSPGSLQERWSYLQNKKTLAQVTTANEPPRDRVLEAMQNFLFGLPRPNMMPERHRAMAEAKHQEDSEETWQDSANAAGCKQQCCDEGPSADAIVDENSSADHQATSAFTGGSSQKMRGHGAAAKGTDALRRCLEELRWHGEALRQCAAGANAQQLCAEASVRRKELLWSLGGEQEIECPRKYFAIMCCCDCKA</sequence>
<reference evidence="2 3" key="2">
    <citation type="submission" date="2024-05" db="EMBL/GenBank/DDBJ databases">
        <authorList>
            <person name="Chen Y."/>
            <person name="Shah S."/>
            <person name="Dougan E. K."/>
            <person name="Thang M."/>
            <person name="Chan C."/>
        </authorList>
    </citation>
    <scope>NUCLEOTIDE SEQUENCE [LARGE SCALE GENOMIC DNA]</scope>
</reference>
<evidence type="ECO:0000313" key="3">
    <source>
        <dbReference type="Proteomes" id="UP001152797"/>
    </source>
</evidence>
<protein>
    <submittedName>
        <fullName evidence="1">Uncharacterized protein</fullName>
    </submittedName>
</protein>
<dbReference type="OrthoDB" id="10636170at2759"/>
<name>A0A9P1BT21_9DINO</name>
<gene>
    <name evidence="1" type="ORF">C1SCF055_LOCUS6794</name>
</gene>
<dbReference type="EMBL" id="CAMXCT010000436">
    <property type="protein sequence ID" value="CAI3978792.1"/>
    <property type="molecule type" value="Genomic_DNA"/>
</dbReference>
<comment type="caution">
    <text evidence="1">The sequence shown here is derived from an EMBL/GenBank/DDBJ whole genome shotgun (WGS) entry which is preliminary data.</text>
</comment>
<reference evidence="1" key="1">
    <citation type="submission" date="2022-10" db="EMBL/GenBank/DDBJ databases">
        <authorList>
            <person name="Chen Y."/>
            <person name="Dougan E. K."/>
            <person name="Chan C."/>
            <person name="Rhodes N."/>
            <person name="Thang M."/>
        </authorList>
    </citation>
    <scope>NUCLEOTIDE SEQUENCE</scope>
</reference>
<accession>A0A9P1BT21</accession>
<evidence type="ECO:0000313" key="2">
    <source>
        <dbReference type="EMBL" id="CAL4766104.1"/>
    </source>
</evidence>
<proteinExistence type="predicted"/>